<protein>
    <recommendedName>
        <fullName evidence="8">Peptidase M16 N-terminal domain-containing protein</fullName>
    </recommendedName>
</protein>
<comment type="cofactor">
    <cofactor evidence="1">
        <name>Zn(2+)</name>
        <dbReference type="ChEBI" id="CHEBI:29105"/>
    </cofactor>
</comment>
<evidence type="ECO:0000259" key="8">
    <source>
        <dbReference type="Pfam" id="PF00675"/>
    </source>
</evidence>
<dbReference type="RefSeq" id="WP_246346558.1">
    <property type="nucleotide sequence ID" value="NZ_BAABAR010000003.1"/>
</dbReference>
<dbReference type="Gene3D" id="3.30.830.10">
    <property type="entry name" value="Metalloenzyme, LuxS/M16 peptidase-like"/>
    <property type="match status" value="1"/>
</dbReference>
<keyword evidence="10" id="KW-1185">Reference proteome</keyword>
<evidence type="ECO:0000256" key="6">
    <source>
        <dbReference type="ARBA" id="ARBA00022833"/>
    </source>
</evidence>
<dbReference type="InterPro" id="IPR001431">
    <property type="entry name" value="Pept_M16_Zn_BS"/>
</dbReference>
<organism evidence="9 10">
    <name type="scientific">Sphingomonas endophytica</name>
    <dbReference type="NCBI Taxonomy" id="869719"/>
    <lineage>
        <taxon>Bacteria</taxon>
        <taxon>Pseudomonadati</taxon>
        <taxon>Pseudomonadota</taxon>
        <taxon>Alphaproteobacteria</taxon>
        <taxon>Sphingomonadales</taxon>
        <taxon>Sphingomonadaceae</taxon>
        <taxon>Sphingomonas</taxon>
    </lineage>
</organism>
<keyword evidence="6" id="KW-0862">Zinc</keyword>
<evidence type="ECO:0000256" key="7">
    <source>
        <dbReference type="ARBA" id="ARBA00023049"/>
    </source>
</evidence>
<keyword evidence="4" id="KW-0479">Metal-binding</keyword>
<dbReference type="PROSITE" id="PS00143">
    <property type="entry name" value="INSULINASE"/>
    <property type="match status" value="1"/>
</dbReference>
<dbReference type="Proteomes" id="UP000560131">
    <property type="component" value="Unassembled WGS sequence"/>
</dbReference>
<dbReference type="InterPro" id="IPR011249">
    <property type="entry name" value="Metalloenz_LuxS/M16"/>
</dbReference>
<dbReference type="PANTHER" id="PTHR43690">
    <property type="entry name" value="NARDILYSIN"/>
    <property type="match status" value="1"/>
</dbReference>
<evidence type="ECO:0000256" key="5">
    <source>
        <dbReference type="ARBA" id="ARBA00022801"/>
    </source>
</evidence>
<sequence>MGAVAATAPADPLVEARAWRLESGALAAAVDVDCRREVLGNGLTVLLQPDTSTALVHVSVGYRVGSMEEGVGQTGLAHFMEHLMFAGTHALPGSYVTRMMDAGATSVNATTGRDMTRYFRPSLRTCSTMSCSPRRTAWPISPTRLRRRSSSASAMSCRRRSGRTNPGRWENCSNGCRRGCCRWIIPTGIR</sequence>
<keyword evidence="5" id="KW-0378">Hydrolase</keyword>
<dbReference type="SUPFAM" id="SSF63411">
    <property type="entry name" value="LuxS/MPP-like metallohydrolase"/>
    <property type="match status" value="1"/>
</dbReference>
<evidence type="ECO:0000313" key="10">
    <source>
        <dbReference type="Proteomes" id="UP000560131"/>
    </source>
</evidence>
<proteinExistence type="inferred from homology"/>
<gene>
    <name evidence="9" type="ORF">FHS97_001737</name>
</gene>
<dbReference type="PANTHER" id="PTHR43690:SF17">
    <property type="entry name" value="PROTEIN YHJJ"/>
    <property type="match status" value="1"/>
</dbReference>
<comment type="caution">
    <text evidence="9">The sequence shown here is derived from an EMBL/GenBank/DDBJ whole genome shotgun (WGS) entry which is preliminary data.</text>
</comment>
<keyword evidence="3" id="KW-0645">Protease</keyword>
<dbReference type="InterPro" id="IPR050626">
    <property type="entry name" value="Peptidase_M16"/>
</dbReference>
<dbReference type="InterPro" id="IPR011765">
    <property type="entry name" value="Pept_M16_N"/>
</dbReference>
<evidence type="ECO:0000256" key="3">
    <source>
        <dbReference type="ARBA" id="ARBA00022670"/>
    </source>
</evidence>
<evidence type="ECO:0000313" key="9">
    <source>
        <dbReference type="EMBL" id="MBB5725805.1"/>
    </source>
</evidence>
<keyword evidence="7" id="KW-0482">Metalloprotease</keyword>
<evidence type="ECO:0000256" key="4">
    <source>
        <dbReference type="ARBA" id="ARBA00022723"/>
    </source>
</evidence>
<evidence type="ECO:0000256" key="1">
    <source>
        <dbReference type="ARBA" id="ARBA00001947"/>
    </source>
</evidence>
<name>A0ABR6N4U6_9SPHN</name>
<comment type="similarity">
    <text evidence="2">Belongs to the peptidase M16 family.</text>
</comment>
<evidence type="ECO:0000256" key="2">
    <source>
        <dbReference type="ARBA" id="ARBA00007261"/>
    </source>
</evidence>
<accession>A0ABR6N4U6</accession>
<feature type="domain" description="Peptidase M16 N-terminal" evidence="8">
    <location>
        <begin position="45"/>
        <end position="119"/>
    </location>
</feature>
<dbReference type="EMBL" id="JACIJN010000005">
    <property type="protein sequence ID" value="MBB5725805.1"/>
    <property type="molecule type" value="Genomic_DNA"/>
</dbReference>
<reference evidence="9 10" key="1">
    <citation type="submission" date="2020-08" db="EMBL/GenBank/DDBJ databases">
        <title>Genomic Encyclopedia of Type Strains, Phase IV (KMG-IV): sequencing the most valuable type-strain genomes for metagenomic binning, comparative biology and taxonomic classification.</title>
        <authorList>
            <person name="Goeker M."/>
        </authorList>
    </citation>
    <scope>NUCLEOTIDE SEQUENCE [LARGE SCALE GENOMIC DNA]</scope>
    <source>
        <strain evidence="9 10">DSM 101535</strain>
    </source>
</reference>
<dbReference type="Pfam" id="PF00675">
    <property type="entry name" value="Peptidase_M16"/>
    <property type="match status" value="1"/>
</dbReference>